<evidence type="ECO:0000256" key="1">
    <source>
        <dbReference type="ARBA" id="ARBA00004123"/>
    </source>
</evidence>
<proteinExistence type="inferred from homology"/>
<keyword evidence="4" id="KW-0863">Zinc-finger</keyword>
<keyword evidence="7" id="KW-0238">DNA-binding</keyword>
<dbReference type="PANTHER" id="PTHR45805">
    <property type="entry name" value="NUCLEAR HORMONE RECEPTOR HR3-RELATED"/>
    <property type="match status" value="1"/>
</dbReference>
<gene>
    <name evidence="11" type="ORF">V1264_005620</name>
</gene>
<dbReference type="PRINTS" id="PR00398">
    <property type="entry name" value="STRDHORMONER"/>
</dbReference>
<dbReference type="Proteomes" id="UP001374579">
    <property type="component" value="Unassembled WGS sequence"/>
</dbReference>
<dbReference type="PRINTS" id="PR00546">
    <property type="entry name" value="THYROIDHORMR"/>
</dbReference>
<evidence type="ECO:0000256" key="8">
    <source>
        <dbReference type="ARBA" id="ARBA00023163"/>
    </source>
</evidence>
<dbReference type="SUPFAM" id="SSF48508">
    <property type="entry name" value="Nuclear receptor ligand-binding domain"/>
    <property type="match status" value="1"/>
</dbReference>
<dbReference type="InterPro" id="IPR001728">
    <property type="entry name" value="ThyrH_rcpt"/>
</dbReference>
<keyword evidence="6" id="KW-0805">Transcription regulation</keyword>
<evidence type="ECO:0000256" key="9">
    <source>
        <dbReference type="ARBA" id="ARBA00023170"/>
    </source>
</evidence>
<keyword evidence="3" id="KW-0479">Metal-binding</keyword>
<evidence type="ECO:0000259" key="10">
    <source>
        <dbReference type="PROSITE" id="PS51843"/>
    </source>
</evidence>
<dbReference type="InterPro" id="IPR001723">
    <property type="entry name" value="Nuclear_hrmn_rcpt"/>
</dbReference>
<dbReference type="EMBL" id="JBAMIC010000014">
    <property type="protein sequence ID" value="KAK7096315.1"/>
    <property type="molecule type" value="Genomic_DNA"/>
</dbReference>
<comment type="caution">
    <text evidence="11">The sequence shown here is derived from an EMBL/GenBank/DDBJ whole genome shotgun (WGS) entry which is preliminary data.</text>
</comment>
<keyword evidence="9" id="KW-0675">Receptor</keyword>
<dbReference type="SMART" id="SM00430">
    <property type="entry name" value="HOLI"/>
    <property type="match status" value="1"/>
</dbReference>
<evidence type="ECO:0000256" key="3">
    <source>
        <dbReference type="ARBA" id="ARBA00022723"/>
    </source>
</evidence>
<dbReference type="InterPro" id="IPR000536">
    <property type="entry name" value="Nucl_hrmn_rcpt_lig-bd"/>
</dbReference>
<evidence type="ECO:0000256" key="7">
    <source>
        <dbReference type="ARBA" id="ARBA00023125"/>
    </source>
</evidence>
<dbReference type="PROSITE" id="PS51843">
    <property type="entry name" value="NR_LBD"/>
    <property type="match status" value="1"/>
</dbReference>
<dbReference type="GO" id="GO:0005634">
    <property type="term" value="C:nucleus"/>
    <property type="evidence" value="ECO:0007669"/>
    <property type="project" value="UniProtKB-SubCell"/>
</dbReference>
<evidence type="ECO:0000256" key="5">
    <source>
        <dbReference type="ARBA" id="ARBA00022833"/>
    </source>
</evidence>
<organism evidence="11 12">
    <name type="scientific">Littorina saxatilis</name>
    <dbReference type="NCBI Taxonomy" id="31220"/>
    <lineage>
        <taxon>Eukaryota</taxon>
        <taxon>Metazoa</taxon>
        <taxon>Spiralia</taxon>
        <taxon>Lophotrochozoa</taxon>
        <taxon>Mollusca</taxon>
        <taxon>Gastropoda</taxon>
        <taxon>Caenogastropoda</taxon>
        <taxon>Littorinimorpha</taxon>
        <taxon>Littorinoidea</taxon>
        <taxon>Littorinidae</taxon>
        <taxon>Littorina</taxon>
    </lineage>
</organism>
<feature type="domain" description="NR LBD" evidence="10">
    <location>
        <begin position="25"/>
        <end position="266"/>
    </location>
</feature>
<dbReference type="AlphaFoldDB" id="A0AAN9AZL9"/>
<comment type="similarity">
    <text evidence="2">Belongs to the nuclear hormone receptor family. NR1 subfamily.</text>
</comment>
<evidence type="ECO:0000313" key="12">
    <source>
        <dbReference type="Proteomes" id="UP001374579"/>
    </source>
</evidence>
<comment type="subcellular location">
    <subcellularLocation>
        <location evidence="1">Nucleus</location>
    </subcellularLocation>
</comment>
<keyword evidence="8" id="KW-0804">Transcription</keyword>
<dbReference type="GO" id="GO:0000978">
    <property type="term" value="F:RNA polymerase II cis-regulatory region sequence-specific DNA binding"/>
    <property type="evidence" value="ECO:0007669"/>
    <property type="project" value="TreeGrafter"/>
</dbReference>
<evidence type="ECO:0000256" key="4">
    <source>
        <dbReference type="ARBA" id="ARBA00022771"/>
    </source>
</evidence>
<keyword evidence="5" id="KW-0862">Zinc</keyword>
<dbReference type="Pfam" id="PF00104">
    <property type="entry name" value="Hormone_recep"/>
    <property type="match status" value="1"/>
</dbReference>
<sequence>MLLLHVGKLEQAQRSWMIVKSVLCIAVALGSAISEAHLRTCLYSSEQIEAMKQQPVPHELVGTFKNMTHRQMWSELAEKITLAVQQIIEFAKMIPGFMDLSQDDQIMLLKAGSFELALLQACRVFDPNTNRVIFGNQFLPLEAFSSLNDDEKLLMGRIFAFVKSVLLMSITETEMALLSALILITADRPGIKEQQDVQKLHEKILAALKMEMGSNHSEDHEILTQFVQQASTLRSLSQHHIMILSRFKEANPDVDFPALHKELFSVESLEAS</sequence>
<evidence type="ECO:0000313" key="11">
    <source>
        <dbReference type="EMBL" id="KAK7096315.1"/>
    </source>
</evidence>
<evidence type="ECO:0000256" key="2">
    <source>
        <dbReference type="ARBA" id="ARBA00008092"/>
    </source>
</evidence>
<name>A0AAN9AZL9_9CAEN</name>
<keyword evidence="12" id="KW-1185">Reference proteome</keyword>
<dbReference type="InterPro" id="IPR035500">
    <property type="entry name" value="NHR-like_dom_sf"/>
</dbReference>
<accession>A0AAN9AZL9</accession>
<dbReference type="GO" id="GO:0008270">
    <property type="term" value="F:zinc ion binding"/>
    <property type="evidence" value="ECO:0007669"/>
    <property type="project" value="UniProtKB-KW"/>
</dbReference>
<dbReference type="Gene3D" id="1.10.565.10">
    <property type="entry name" value="Retinoid X Receptor"/>
    <property type="match status" value="1"/>
</dbReference>
<evidence type="ECO:0000256" key="6">
    <source>
        <dbReference type="ARBA" id="ARBA00023015"/>
    </source>
</evidence>
<reference evidence="11 12" key="1">
    <citation type="submission" date="2024-02" db="EMBL/GenBank/DDBJ databases">
        <title>Chromosome-scale genome assembly of the rough periwinkle Littorina saxatilis.</title>
        <authorList>
            <person name="De Jode A."/>
            <person name="Faria R."/>
            <person name="Formenti G."/>
            <person name="Sims Y."/>
            <person name="Smith T.P."/>
            <person name="Tracey A."/>
            <person name="Wood J.M.D."/>
            <person name="Zagrodzka Z.B."/>
            <person name="Johannesson K."/>
            <person name="Butlin R.K."/>
            <person name="Leder E.H."/>
        </authorList>
    </citation>
    <scope>NUCLEOTIDE SEQUENCE [LARGE SCALE GENOMIC DNA]</scope>
    <source>
        <strain evidence="11">Snail1</strain>
        <tissue evidence="11">Muscle</tissue>
    </source>
</reference>
<dbReference type="GO" id="GO:0004879">
    <property type="term" value="F:nuclear receptor activity"/>
    <property type="evidence" value="ECO:0007669"/>
    <property type="project" value="InterPro"/>
</dbReference>
<dbReference type="PANTHER" id="PTHR45805:SF2">
    <property type="entry name" value="NUCLEAR HORMONE RECEPTOR HR3-RELATED"/>
    <property type="match status" value="1"/>
</dbReference>
<protein>
    <recommendedName>
        <fullName evidence="10">NR LBD domain-containing protein</fullName>
    </recommendedName>
</protein>